<dbReference type="AlphaFoldDB" id="W9YUW2"/>
<accession>W9YUW2</accession>
<feature type="region of interest" description="Disordered" evidence="1">
    <location>
        <begin position="40"/>
        <end position="87"/>
    </location>
</feature>
<gene>
    <name evidence="2" type="ORF">A1O1_01847</name>
</gene>
<dbReference type="HOGENOM" id="CLU_616775_0_0_1"/>
<dbReference type="OrthoDB" id="2951834at2759"/>
<evidence type="ECO:0000313" key="2">
    <source>
        <dbReference type="EMBL" id="EXJ93455.1"/>
    </source>
</evidence>
<organism evidence="2 3">
    <name type="scientific">Capronia coronata CBS 617.96</name>
    <dbReference type="NCBI Taxonomy" id="1182541"/>
    <lineage>
        <taxon>Eukaryota</taxon>
        <taxon>Fungi</taxon>
        <taxon>Dikarya</taxon>
        <taxon>Ascomycota</taxon>
        <taxon>Pezizomycotina</taxon>
        <taxon>Eurotiomycetes</taxon>
        <taxon>Chaetothyriomycetidae</taxon>
        <taxon>Chaetothyriales</taxon>
        <taxon>Herpotrichiellaceae</taxon>
        <taxon>Capronia</taxon>
    </lineage>
</organism>
<keyword evidence="3" id="KW-1185">Reference proteome</keyword>
<proteinExistence type="predicted"/>
<dbReference type="RefSeq" id="XP_007720949.1">
    <property type="nucleotide sequence ID" value="XM_007722759.1"/>
</dbReference>
<sequence>MSTTVKPEYARADSCICSTSSTPFVRSMCPFHSDRDFVSEMPKRTQGFSRSPEKRRLDPYLDSPTREANDAKRQKTSNTDFPVINIPRPHQEPSYFFVAAEMLEKNITQKPVFGDEPGEQIRTQPSSLCQPVPPATIDFLGASPECRRLIYRHLLVSPSKSITFSDRTASPSVQAPRRHLQTSILYLNSQIYREATKVLYGENTFIAAHPSQLFLPNGLQGLRRRTTKFIRHLSFEKSGSGADLCYETSESLYQPIWKMMVAYPGFLSLRKLTLRREVLRPADLDLRALRNLTVKQGKPIDPRPVYDKKDMVIAAAAKLAWKAADRRCIFEGLVHVEDEEKEVRWKNRTFLSNTTEVCLTMDGEDGVDLSAENNLHSALLDILFHGREGDLGGADRAYRQYLGNRGYC</sequence>
<reference evidence="2 3" key="1">
    <citation type="submission" date="2013-03" db="EMBL/GenBank/DDBJ databases">
        <title>The Genome Sequence of Capronia coronata CBS 617.96.</title>
        <authorList>
            <consortium name="The Broad Institute Genomics Platform"/>
            <person name="Cuomo C."/>
            <person name="de Hoog S."/>
            <person name="Gorbushina A."/>
            <person name="Walker B."/>
            <person name="Young S.K."/>
            <person name="Zeng Q."/>
            <person name="Gargeya S."/>
            <person name="Fitzgerald M."/>
            <person name="Haas B."/>
            <person name="Abouelleil A."/>
            <person name="Allen A.W."/>
            <person name="Alvarado L."/>
            <person name="Arachchi H.M."/>
            <person name="Berlin A.M."/>
            <person name="Chapman S.B."/>
            <person name="Gainer-Dewar J."/>
            <person name="Goldberg J."/>
            <person name="Griggs A."/>
            <person name="Gujja S."/>
            <person name="Hansen M."/>
            <person name="Howarth C."/>
            <person name="Imamovic A."/>
            <person name="Ireland A."/>
            <person name="Larimer J."/>
            <person name="McCowan C."/>
            <person name="Murphy C."/>
            <person name="Pearson M."/>
            <person name="Poon T.W."/>
            <person name="Priest M."/>
            <person name="Roberts A."/>
            <person name="Saif S."/>
            <person name="Shea T."/>
            <person name="Sisk P."/>
            <person name="Sykes S."/>
            <person name="Wortman J."/>
            <person name="Nusbaum C."/>
            <person name="Birren B."/>
        </authorList>
    </citation>
    <scope>NUCLEOTIDE SEQUENCE [LARGE SCALE GENOMIC DNA]</scope>
    <source>
        <strain evidence="2 3">CBS 617.96</strain>
    </source>
</reference>
<protein>
    <submittedName>
        <fullName evidence="2">Uncharacterized protein</fullName>
    </submittedName>
</protein>
<evidence type="ECO:0000313" key="3">
    <source>
        <dbReference type="Proteomes" id="UP000019484"/>
    </source>
</evidence>
<dbReference type="Proteomes" id="UP000019484">
    <property type="component" value="Unassembled WGS sequence"/>
</dbReference>
<dbReference type="EMBL" id="AMWN01000002">
    <property type="protein sequence ID" value="EXJ93455.1"/>
    <property type="molecule type" value="Genomic_DNA"/>
</dbReference>
<name>W9YUW2_9EURO</name>
<comment type="caution">
    <text evidence="2">The sequence shown here is derived from an EMBL/GenBank/DDBJ whole genome shotgun (WGS) entry which is preliminary data.</text>
</comment>
<evidence type="ECO:0000256" key="1">
    <source>
        <dbReference type="SAM" id="MobiDB-lite"/>
    </source>
</evidence>
<feature type="compositionally biased region" description="Basic and acidic residues" evidence="1">
    <location>
        <begin position="51"/>
        <end position="73"/>
    </location>
</feature>
<dbReference type="GeneID" id="19156748"/>